<feature type="chain" id="PRO_5017206945" description="Peptidase C-terminal archaeal/bacterial domain-containing protein" evidence="2">
    <location>
        <begin position="23"/>
        <end position="500"/>
    </location>
</feature>
<feature type="domain" description="Peptidase C-terminal archaeal/bacterial" evidence="3">
    <location>
        <begin position="311"/>
        <end position="372"/>
    </location>
</feature>
<reference evidence="5" key="1">
    <citation type="submission" date="2018-09" db="EMBL/GenBank/DDBJ databases">
        <authorList>
            <person name="Livingstone P.G."/>
            <person name="Whitworth D.E."/>
        </authorList>
    </citation>
    <scope>NUCLEOTIDE SEQUENCE [LARGE SCALE GENOMIC DNA]</scope>
    <source>
        <strain evidence="5">CA054A</strain>
    </source>
</reference>
<feature type="domain" description="Peptidase C-terminal archaeal/bacterial" evidence="3">
    <location>
        <begin position="83"/>
        <end position="151"/>
    </location>
</feature>
<name>A0A3A8I4A1_9BACT</name>
<dbReference type="InterPro" id="IPR007280">
    <property type="entry name" value="Peptidase_C_arc/bac"/>
</dbReference>
<protein>
    <recommendedName>
        <fullName evidence="3">Peptidase C-terminal archaeal/bacterial domain-containing protein</fullName>
    </recommendedName>
</protein>
<accession>A0A3A8I4A1</accession>
<evidence type="ECO:0000259" key="3">
    <source>
        <dbReference type="Pfam" id="PF04151"/>
    </source>
</evidence>
<dbReference type="Proteomes" id="UP000268094">
    <property type="component" value="Unassembled WGS sequence"/>
</dbReference>
<dbReference type="EMBL" id="RAVZ01000272">
    <property type="protein sequence ID" value="RKG77995.1"/>
    <property type="molecule type" value="Genomic_DNA"/>
</dbReference>
<feature type="signal peptide" evidence="2">
    <location>
        <begin position="1"/>
        <end position="22"/>
    </location>
</feature>
<feature type="region of interest" description="Disordered" evidence="1">
    <location>
        <begin position="28"/>
        <end position="47"/>
    </location>
</feature>
<keyword evidence="2" id="KW-0732">Signal</keyword>
<comment type="caution">
    <text evidence="4">The sequence shown here is derived from an EMBL/GenBank/DDBJ whole genome shotgun (WGS) entry which is preliminary data.</text>
</comment>
<sequence length="500" mass="51483">MKRLAWKAFAAAWLTVALTGCGAGLEEEALETGGEEEQAPVKEKGPPPTERVFALAGCTGPIPLTSNTPVSNLSANTGEWSCTYTLTVPAGAVNLRFDTGTTGTGDADLYVKYGAEPTSGVHDCLSNGSNSAESCAIPTAQAGTYYVKVYGYSAFTGVKLTGAYTPSGSAGCTSSTTLTNGVPVGNIGTSAGSWSCIYVFSVPTGVTSVQFVTGGGSGNGDLYVRRGSSPNETTYDCKSSGYSNTETCTLTTTQPGIYYARMYGQGTFSGASLTASYSITGYPGCTSTSELLNDSPVYNVGAAAGTLSCDYTLTVPAGATQVVFSKYGGSGASSQLYVKRGSAPTPSSYDCTNSQTCTLASPTAGIWHVRVYNSSQSGTLSGVTLRGVYTTGSGGGSTVLRNNQAVTNLSGAAGSLSYWTIVVPSGQSYLDVTTTGGTGDADLYVRKDTQPTEILYDCRGYVGGNIDQCRINLPAAGTYHVMLRGYAAYESVQLKAVYSP</sequence>
<dbReference type="AlphaFoldDB" id="A0A3A8I4A1"/>
<dbReference type="PROSITE" id="PS51257">
    <property type="entry name" value="PROKAR_LIPOPROTEIN"/>
    <property type="match status" value="1"/>
</dbReference>
<dbReference type="RefSeq" id="WP_120544102.1">
    <property type="nucleotide sequence ID" value="NZ_RAVZ01000272.1"/>
</dbReference>
<evidence type="ECO:0000313" key="4">
    <source>
        <dbReference type="EMBL" id="RKG77995.1"/>
    </source>
</evidence>
<dbReference type="Pfam" id="PF04151">
    <property type="entry name" value="PPC"/>
    <property type="match status" value="4"/>
</dbReference>
<keyword evidence="5" id="KW-1185">Reference proteome</keyword>
<feature type="compositionally biased region" description="Acidic residues" evidence="1">
    <location>
        <begin position="28"/>
        <end position="38"/>
    </location>
</feature>
<proteinExistence type="predicted"/>
<evidence type="ECO:0000313" key="5">
    <source>
        <dbReference type="Proteomes" id="UP000268094"/>
    </source>
</evidence>
<evidence type="ECO:0000256" key="2">
    <source>
        <dbReference type="SAM" id="SignalP"/>
    </source>
</evidence>
<dbReference type="Gene3D" id="2.60.120.380">
    <property type="match status" value="4"/>
</dbReference>
<dbReference type="OrthoDB" id="5381232at2"/>
<feature type="domain" description="Peptidase C-terminal archaeal/bacterial" evidence="3">
    <location>
        <begin position="197"/>
        <end position="264"/>
    </location>
</feature>
<gene>
    <name evidence="4" type="ORF">D7V88_30305</name>
</gene>
<organism evidence="4 5">
    <name type="scientific">Corallococcus terminator</name>
    <dbReference type="NCBI Taxonomy" id="2316733"/>
    <lineage>
        <taxon>Bacteria</taxon>
        <taxon>Pseudomonadati</taxon>
        <taxon>Myxococcota</taxon>
        <taxon>Myxococcia</taxon>
        <taxon>Myxococcales</taxon>
        <taxon>Cystobacterineae</taxon>
        <taxon>Myxococcaceae</taxon>
        <taxon>Corallococcus</taxon>
    </lineage>
</organism>
<feature type="domain" description="Peptidase C-terminal archaeal/bacterial" evidence="3">
    <location>
        <begin position="418"/>
        <end position="485"/>
    </location>
</feature>
<evidence type="ECO:0000256" key="1">
    <source>
        <dbReference type="SAM" id="MobiDB-lite"/>
    </source>
</evidence>